<dbReference type="EC" id="7.1.2.2" evidence="3"/>
<dbReference type="AlphaFoldDB" id="A0A0A7UV27"/>
<evidence type="ECO:0000256" key="12">
    <source>
        <dbReference type="ARBA" id="ARBA00022967"/>
    </source>
</evidence>
<dbReference type="KEGG" id="bchi:OY14_01425"/>
<proteinExistence type="inferred from homology"/>
<organism evidence="17 18">
    <name type="scientific">Borreliella chilensis</name>
    <dbReference type="NCBI Taxonomy" id="1245910"/>
    <lineage>
        <taxon>Bacteria</taxon>
        <taxon>Pseudomonadati</taxon>
        <taxon>Spirochaetota</taxon>
        <taxon>Spirochaetia</taxon>
        <taxon>Spirochaetales</taxon>
        <taxon>Borreliaceae</taxon>
        <taxon>Borreliella</taxon>
    </lineage>
</organism>
<evidence type="ECO:0000313" key="18">
    <source>
        <dbReference type="Proteomes" id="UP000030940"/>
    </source>
</evidence>
<dbReference type="FunFam" id="3.40.50.12240:FF:000002">
    <property type="entry name" value="Flagellum-specific ATP synthase FliI"/>
    <property type="match status" value="1"/>
</dbReference>
<dbReference type="GO" id="GO:0005737">
    <property type="term" value="C:cytoplasm"/>
    <property type="evidence" value="ECO:0007669"/>
    <property type="project" value="UniProtKB-SubCell"/>
</dbReference>
<keyword evidence="10" id="KW-0067">ATP-binding</keyword>
<dbReference type="SUPFAM" id="SSF52540">
    <property type="entry name" value="P-loop containing nucleoside triphosphate hydrolases"/>
    <property type="match status" value="1"/>
</dbReference>
<dbReference type="Pfam" id="PF02874">
    <property type="entry name" value="ATP-synt_ab_N"/>
    <property type="match status" value="1"/>
</dbReference>
<dbReference type="GO" id="GO:0044781">
    <property type="term" value="P:bacterial-type flagellum organization"/>
    <property type="evidence" value="ECO:0007669"/>
    <property type="project" value="UniProtKB-KW"/>
</dbReference>
<dbReference type="PANTHER" id="PTHR15184">
    <property type="entry name" value="ATP SYNTHASE"/>
    <property type="match status" value="1"/>
</dbReference>
<evidence type="ECO:0000256" key="1">
    <source>
        <dbReference type="ARBA" id="ARBA00004496"/>
    </source>
</evidence>
<dbReference type="Gene3D" id="3.40.50.12240">
    <property type="match status" value="1"/>
</dbReference>
<evidence type="ECO:0000256" key="11">
    <source>
        <dbReference type="ARBA" id="ARBA00022927"/>
    </source>
</evidence>
<dbReference type="GO" id="GO:0009288">
    <property type="term" value="C:bacterial-type flagellum"/>
    <property type="evidence" value="ECO:0007669"/>
    <property type="project" value="InterPro"/>
</dbReference>
<comment type="subcellular location">
    <subcellularLocation>
        <location evidence="1">Cytoplasm</location>
    </subcellularLocation>
</comment>
<dbReference type="CDD" id="cd18117">
    <property type="entry name" value="ATP-synt_flagellum-secretory_path_III_N"/>
    <property type="match status" value="1"/>
</dbReference>
<evidence type="ECO:0000256" key="4">
    <source>
        <dbReference type="ARBA" id="ARBA00020580"/>
    </source>
</evidence>
<dbReference type="GO" id="GO:0005524">
    <property type="term" value="F:ATP binding"/>
    <property type="evidence" value="ECO:0007669"/>
    <property type="project" value="UniProtKB-KW"/>
</dbReference>
<evidence type="ECO:0000256" key="8">
    <source>
        <dbReference type="ARBA" id="ARBA00022781"/>
    </source>
</evidence>
<keyword evidence="15" id="KW-0066">ATP synthesis</keyword>
<dbReference type="Pfam" id="PF00006">
    <property type="entry name" value="ATP-synt_ab"/>
    <property type="match status" value="1"/>
</dbReference>
<evidence type="ECO:0000256" key="9">
    <source>
        <dbReference type="ARBA" id="ARBA00022795"/>
    </source>
</evidence>
<evidence type="ECO:0000256" key="15">
    <source>
        <dbReference type="ARBA" id="ARBA00023310"/>
    </source>
</evidence>
<dbReference type="InterPro" id="IPR005714">
    <property type="entry name" value="ATPase_T3SS_FliI/YscN"/>
</dbReference>
<keyword evidence="8" id="KW-0375">Hydrogen ion transport</keyword>
<dbReference type="Pfam" id="PF18269">
    <property type="entry name" value="T3SS_ATPase_C"/>
    <property type="match status" value="1"/>
</dbReference>
<name>A0A0A7UV27_9SPIR</name>
<reference evidence="17 18" key="1">
    <citation type="journal article" date="2015" name="Genome Announc.">
        <title>Genome Sequence of Borrelia chilensis VA1, a South American Member of the Lyme Borreliosis Group.</title>
        <authorList>
            <person name="Huang W."/>
            <person name="Ojaimi C."/>
            <person name="Fallon J.T."/>
            <person name="Travisany D."/>
            <person name="Maass A."/>
            <person name="Ivanova L."/>
            <person name="Tomova A."/>
            <person name="Gonzalez-Acuna D."/>
            <person name="Godfrey H.P."/>
            <person name="Cabello F.C."/>
        </authorList>
    </citation>
    <scope>NUCLEOTIDE SEQUENCE [LARGE SCALE GENOMIC DNA]</scope>
    <source>
        <strain evidence="17 18">VA1</strain>
    </source>
</reference>
<dbReference type="InterPro" id="IPR000194">
    <property type="entry name" value="ATPase_F1/V1/A1_a/bsu_nucl-bd"/>
</dbReference>
<dbReference type="PANTHER" id="PTHR15184:SF9">
    <property type="entry name" value="SPI-1 TYPE 3 SECRETION SYSTEM ATPASE"/>
    <property type="match status" value="1"/>
</dbReference>
<dbReference type="NCBIfam" id="TIGR01026">
    <property type="entry name" value="fliI_yscN"/>
    <property type="match status" value="1"/>
</dbReference>
<evidence type="ECO:0000259" key="16">
    <source>
        <dbReference type="SMART" id="SM00382"/>
    </source>
</evidence>
<keyword evidence="14" id="KW-1006">Bacterial flagellum protein export</keyword>
<keyword evidence="7" id="KW-0547">Nucleotide-binding</keyword>
<keyword evidence="9" id="KW-1005">Bacterial flagellum biogenesis</keyword>
<dbReference type="InterPro" id="IPR022426">
    <property type="entry name" value="FliI_clade3"/>
</dbReference>
<evidence type="ECO:0000256" key="6">
    <source>
        <dbReference type="ARBA" id="ARBA00022490"/>
    </source>
</evidence>
<dbReference type="InterPro" id="IPR040627">
    <property type="entry name" value="T3SS_ATPase_C"/>
</dbReference>
<dbReference type="GO" id="GO:0030254">
    <property type="term" value="P:protein secretion by the type III secretion system"/>
    <property type="evidence" value="ECO:0007669"/>
    <property type="project" value="InterPro"/>
</dbReference>
<evidence type="ECO:0000256" key="7">
    <source>
        <dbReference type="ARBA" id="ARBA00022741"/>
    </source>
</evidence>
<dbReference type="Proteomes" id="UP000030940">
    <property type="component" value="Chromosome"/>
</dbReference>
<keyword evidence="13" id="KW-0406">Ion transport</keyword>
<dbReference type="STRING" id="1245910.OY14_01425"/>
<comment type="similarity">
    <text evidence="2">Belongs to the ATPase alpha/beta chains family.</text>
</comment>
<feature type="domain" description="AAA+ ATPase" evidence="16">
    <location>
        <begin position="157"/>
        <end position="339"/>
    </location>
</feature>
<dbReference type="NCBIfam" id="TIGR03498">
    <property type="entry name" value="FliI_clade3"/>
    <property type="match status" value="1"/>
</dbReference>
<evidence type="ECO:0000256" key="13">
    <source>
        <dbReference type="ARBA" id="ARBA00023065"/>
    </source>
</evidence>
<sequence>MGNFFENYLKQVDNIETVSFVGRVQKIKGLLVESLGPQCAVGDLCLIDQRNNRRVCAEVLGFNGPYVSLMAYEGFSGIEVGNKVYSLNKGLEINLSDELLGRVIDSLGRPIDNKGSFLNNRYKELVFKKINPISRSIFEEQILTGVKVLDGFLPVAKGQRVGIFSGAGVGKSTLLGMIAKNSNADVNVIAFIGERGRELNEFIEHELGKERLKKSVLVVSTSDESPISRYKGAYVATMIAEYFREQGKDVVLLFDSITRFANAKREMSLSLGEPPVAKGYPPSVFVEIPILLERSGFNGKGGSVTGFYTVLVEGDDFTEPVADNIKAVLDGHIILDRDLFDRGIYPSINVLSSTSRSIHRIMNLEKQKLIMKVRSLLSVYKDYEDLIRTGIYLKGSNKDVDFAISKYPKIINFISQGINETFDFENLEDEIREILS</sequence>
<protein>
    <recommendedName>
        <fullName evidence="4">Flagellum-specific ATP synthase</fullName>
        <ecNumber evidence="3">7.1.2.2</ecNumber>
    </recommendedName>
</protein>
<dbReference type="SMART" id="SM00382">
    <property type="entry name" value="AAA"/>
    <property type="match status" value="1"/>
</dbReference>
<dbReference type="InterPro" id="IPR004100">
    <property type="entry name" value="ATPase_F1/V1/A1_a/bsu_N"/>
</dbReference>
<dbReference type="CDD" id="cd01136">
    <property type="entry name" value="ATPase_flagellum-secretory_path_III"/>
    <property type="match status" value="1"/>
</dbReference>
<dbReference type="InterPro" id="IPR027417">
    <property type="entry name" value="P-loop_NTPase"/>
</dbReference>
<keyword evidence="18" id="KW-1185">Reference proteome</keyword>
<gene>
    <name evidence="17" type="primary">fliI</name>
    <name evidence="17" type="ORF">OY14_01425</name>
</gene>
<keyword evidence="5" id="KW-0813">Transport</keyword>
<evidence type="ECO:0000256" key="14">
    <source>
        <dbReference type="ARBA" id="ARBA00023225"/>
    </source>
</evidence>
<dbReference type="GO" id="GO:0030257">
    <property type="term" value="C:type III protein secretion system complex"/>
    <property type="evidence" value="ECO:0007669"/>
    <property type="project" value="InterPro"/>
</dbReference>
<keyword evidence="12" id="KW-1278">Translocase</keyword>
<dbReference type="EMBL" id="CP009910">
    <property type="protein sequence ID" value="AJA90116.1"/>
    <property type="molecule type" value="Genomic_DNA"/>
</dbReference>
<evidence type="ECO:0000256" key="5">
    <source>
        <dbReference type="ARBA" id="ARBA00022448"/>
    </source>
</evidence>
<keyword evidence="6" id="KW-0963">Cytoplasm</keyword>
<keyword evidence="17" id="KW-0378">Hydrolase</keyword>
<dbReference type="GO" id="GO:0046933">
    <property type="term" value="F:proton-transporting ATP synthase activity, rotational mechanism"/>
    <property type="evidence" value="ECO:0007669"/>
    <property type="project" value="TreeGrafter"/>
</dbReference>
<dbReference type="InterPro" id="IPR050053">
    <property type="entry name" value="ATPase_alpha/beta_chains"/>
</dbReference>
<dbReference type="GO" id="GO:0016887">
    <property type="term" value="F:ATP hydrolysis activity"/>
    <property type="evidence" value="ECO:0007669"/>
    <property type="project" value="InterPro"/>
</dbReference>
<evidence type="ECO:0000313" key="17">
    <source>
        <dbReference type="EMBL" id="AJA90116.1"/>
    </source>
</evidence>
<keyword evidence="11" id="KW-0653">Protein transport</keyword>
<accession>A0A0A7UV27</accession>
<dbReference type="InterPro" id="IPR003593">
    <property type="entry name" value="AAA+_ATPase"/>
</dbReference>
<evidence type="ECO:0000256" key="3">
    <source>
        <dbReference type="ARBA" id="ARBA00012473"/>
    </source>
</evidence>
<dbReference type="HOGENOM" id="CLU_022398_5_1_12"/>
<evidence type="ECO:0000256" key="2">
    <source>
        <dbReference type="ARBA" id="ARBA00008936"/>
    </source>
</evidence>
<evidence type="ECO:0000256" key="10">
    <source>
        <dbReference type="ARBA" id="ARBA00022840"/>
    </source>
</evidence>